<gene>
    <name evidence="2" type="ORF">E2C06_22035</name>
</gene>
<dbReference type="AlphaFoldDB" id="A0A4R5QD91"/>
<reference evidence="2 3" key="1">
    <citation type="journal article" date="2016" name="J. Microbiol.">
        <title>Dankookia rubra gen. nov., sp. nov., an alphaproteobacterium isolated from sediment of a shallow stream.</title>
        <authorList>
            <person name="Kim W.H."/>
            <person name="Kim D.H."/>
            <person name="Kang K."/>
            <person name="Ahn T.Y."/>
        </authorList>
    </citation>
    <scope>NUCLEOTIDE SEQUENCE [LARGE SCALE GENOMIC DNA]</scope>
    <source>
        <strain evidence="2 3">JCM30602</strain>
    </source>
</reference>
<protein>
    <recommendedName>
        <fullName evidence="4">Outer membrane protein beta-barrel domain-containing protein</fullName>
    </recommendedName>
</protein>
<keyword evidence="3" id="KW-1185">Reference proteome</keyword>
<dbReference type="SUPFAM" id="SSF56925">
    <property type="entry name" value="OMPA-like"/>
    <property type="match status" value="1"/>
</dbReference>
<comment type="caution">
    <text evidence="2">The sequence shown here is derived from an EMBL/GenBank/DDBJ whole genome shotgun (WGS) entry which is preliminary data.</text>
</comment>
<evidence type="ECO:0000313" key="3">
    <source>
        <dbReference type="Proteomes" id="UP000295096"/>
    </source>
</evidence>
<keyword evidence="1" id="KW-0732">Signal</keyword>
<feature type="chain" id="PRO_5020628022" description="Outer membrane protein beta-barrel domain-containing protein" evidence="1">
    <location>
        <begin position="27"/>
        <end position="256"/>
    </location>
</feature>
<evidence type="ECO:0000313" key="2">
    <source>
        <dbReference type="EMBL" id="TDH60421.1"/>
    </source>
</evidence>
<dbReference type="EMBL" id="SMSJ01000038">
    <property type="protein sequence ID" value="TDH60421.1"/>
    <property type="molecule type" value="Genomic_DNA"/>
</dbReference>
<evidence type="ECO:0000256" key="1">
    <source>
        <dbReference type="SAM" id="SignalP"/>
    </source>
</evidence>
<organism evidence="2 3">
    <name type="scientific">Dankookia rubra</name>
    <dbReference type="NCBI Taxonomy" id="1442381"/>
    <lineage>
        <taxon>Bacteria</taxon>
        <taxon>Pseudomonadati</taxon>
        <taxon>Pseudomonadota</taxon>
        <taxon>Alphaproteobacteria</taxon>
        <taxon>Acetobacterales</taxon>
        <taxon>Roseomonadaceae</taxon>
        <taxon>Dankookia</taxon>
    </lineage>
</organism>
<feature type="signal peptide" evidence="1">
    <location>
        <begin position="1"/>
        <end position="26"/>
    </location>
</feature>
<evidence type="ECO:0008006" key="4">
    <source>
        <dbReference type="Google" id="ProtNLM"/>
    </source>
</evidence>
<dbReference type="InterPro" id="IPR011250">
    <property type="entry name" value="OMP/PagP_B-barrel"/>
</dbReference>
<accession>A0A4R5QD91</accession>
<dbReference type="Proteomes" id="UP000295096">
    <property type="component" value="Unassembled WGS sequence"/>
</dbReference>
<dbReference type="OrthoDB" id="6555107at2"/>
<proteinExistence type="predicted"/>
<name>A0A4R5QD91_9PROT</name>
<sequence>MQTASRLAATALAFAAALPLAQTARAEGEGLNFALSPYLWVAGISGKVTTPFQRVPDKSVEVDFGDTLSNLSGFAFMGAAEARYGRFGLLGDFMTLTVDADIKTPRDRLFSGGSGNVTTTNGTVLGLFRVVETGPHALDLGAGVRPWSVTTKLSLHEGLLPGRTVKPTMSWTDPVLALRYATRISGNWGASLYGDVGGFGAGSQLTWQLLGTVDYNITNSITMRLGYRHMQVEHRKLGTDLDIGLSGPIIASTFRF</sequence>
<dbReference type="RefSeq" id="WP_133290766.1">
    <property type="nucleotide sequence ID" value="NZ_SMSJ01000038.1"/>
</dbReference>